<evidence type="ECO:0008006" key="6">
    <source>
        <dbReference type="Google" id="ProtNLM"/>
    </source>
</evidence>
<dbReference type="SUPFAM" id="SSF51905">
    <property type="entry name" value="FAD/NAD(P)-binding domain"/>
    <property type="match status" value="2"/>
</dbReference>
<gene>
    <name evidence="4" type="ORF">D9757_000854</name>
</gene>
<evidence type="ECO:0000256" key="3">
    <source>
        <dbReference type="ARBA" id="ARBA00023002"/>
    </source>
</evidence>
<organism evidence="4 5">
    <name type="scientific">Collybiopsis confluens</name>
    <dbReference type="NCBI Taxonomy" id="2823264"/>
    <lineage>
        <taxon>Eukaryota</taxon>
        <taxon>Fungi</taxon>
        <taxon>Dikarya</taxon>
        <taxon>Basidiomycota</taxon>
        <taxon>Agaricomycotina</taxon>
        <taxon>Agaricomycetes</taxon>
        <taxon>Agaricomycetidae</taxon>
        <taxon>Agaricales</taxon>
        <taxon>Marasmiineae</taxon>
        <taxon>Omphalotaceae</taxon>
        <taxon>Collybiopsis</taxon>
    </lineage>
</organism>
<dbReference type="Proteomes" id="UP000518752">
    <property type="component" value="Unassembled WGS sequence"/>
</dbReference>
<dbReference type="InterPro" id="IPR050982">
    <property type="entry name" value="Auxin_biosynth/cation_transpt"/>
</dbReference>
<dbReference type="Pfam" id="PF13450">
    <property type="entry name" value="NAD_binding_8"/>
    <property type="match status" value="1"/>
</dbReference>
<sequence length="606" mass="66941">MSLQLPGFSLPTLDHLGATQPTDVDAKAVASEWFAKFAKSAEAGDVAGITQLFMSESYWRDILALTWDFRTFTGVDEIKQFLTDRLPTSQLKALKLRDEYLILQQPFPDLVWISFVFDFEVGDTGIASGIGRLMPQADGSWKANCVFTNLEELQGFPERIGANRSTEANHGLWASQRQAEVAFENQEPTVLIVGGGQAGLNTAARLKMLDIPTLIVEKNTRIGDNWRSRYQALCLHDPVWYDHMAYLPFPSNWPAYAPAQKLANWLESYADTMELNVWTSSEVTKATQNADNTWVVTVRLSDGKHRVFNRVKHVVFATGLGAGKANMPTYPGAESFKGQILHSSEHKLASDHAGKKVVVIGSCTSAHDIASDYSLNGVDVTMYQRGSTYIMSTQAGWAVLFSGLYEEGGLPTDVADRVFASLPTNFMYHGFAQRATGYIASIDKELLDGLHKRGFRTNTGIEGSGYPMLIMTKASGYYLDTGASQMIIDGKIKLKNDTLFTSFTPNGIQFEDGSELSADVVVFATGYSDASHIIQRICGDEVASKCKHTWGLNEEGETHGSWKDLGVPGLWYALGNLALDRFHSKHLALQIKAMEENKFGPRYSRA</sequence>
<dbReference type="GO" id="GO:0050661">
    <property type="term" value="F:NADP binding"/>
    <property type="evidence" value="ECO:0007669"/>
    <property type="project" value="InterPro"/>
</dbReference>
<keyword evidence="3" id="KW-0560">Oxidoreductase</keyword>
<evidence type="ECO:0000256" key="1">
    <source>
        <dbReference type="ARBA" id="ARBA00022630"/>
    </source>
</evidence>
<comment type="caution">
    <text evidence="4">The sequence shown here is derived from an EMBL/GenBank/DDBJ whole genome shotgun (WGS) entry which is preliminary data.</text>
</comment>
<proteinExistence type="predicted"/>
<evidence type="ECO:0000313" key="4">
    <source>
        <dbReference type="EMBL" id="KAF5392789.1"/>
    </source>
</evidence>
<dbReference type="AlphaFoldDB" id="A0A8H5I044"/>
<evidence type="ECO:0000313" key="5">
    <source>
        <dbReference type="Proteomes" id="UP000518752"/>
    </source>
</evidence>
<keyword evidence="1" id="KW-0285">Flavoprotein</keyword>
<accession>A0A8H5I044</accession>
<reference evidence="4 5" key="1">
    <citation type="journal article" date="2020" name="ISME J.">
        <title>Uncovering the hidden diversity of litter-decomposition mechanisms in mushroom-forming fungi.</title>
        <authorList>
            <person name="Floudas D."/>
            <person name="Bentzer J."/>
            <person name="Ahren D."/>
            <person name="Johansson T."/>
            <person name="Persson P."/>
            <person name="Tunlid A."/>
        </authorList>
    </citation>
    <scope>NUCLEOTIDE SEQUENCE [LARGE SCALE GENOMIC DNA]</scope>
    <source>
        <strain evidence="4 5">CBS 406.79</strain>
    </source>
</reference>
<dbReference type="GO" id="GO:0004499">
    <property type="term" value="F:N,N-dimethylaniline monooxygenase activity"/>
    <property type="evidence" value="ECO:0007669"/>
    <property type="project" value="InterPro"/>
</dbReference>
<name>A0A8H5I044_9AGAR</name>
<dbReference type="OrthoDB" id="74360at2759"/>
<keyword evidence="5" id="KW-1185">Reference proteome</keyword>
<dbReference type="PRINTS" id="PR00368">
    <property type="entry name" value="FADPNR"/>
</dbReference>
<protein>
    <recommendedName>
        <fullName evidence="6">Flavin-containing monooxygenase</fullName>
    </recommendedName>
</protein>
<evidence type="ECO:0000256" key="2">
    <source>
        <dbReference type="ARBA" id="ARBA00022827"/>
    </source>
</evidence>
<dbReference type="GO" id="GO:0050660">
    <property type="term" value="F:flavin adenine dinucleotide binding"/>
    <property type="evidence" value="ECO:0007669"/>
    <property type="project" value="InterPro"/>
</dbReference>
<dbReference type="Pfam" id="PF00743">
    <property type="entry name" value="FMO-like"/>
    <property type="match status" value="1"/>
</dbReference>
<dbReference type="PRINTS" id="PR00411">
    <property type="entry name" value="PNDRDTASEI"/>
</dbReference>
<dbReference type="PANTHER" id="PTHR43539">
    <property type="entry name" value="FLAVIN-BINDING MONOOXYGENASE-LIKE PROTEIN (AFU_ORTHOLOGUE AFUA_4G09220)"/>
    <property type="match status" value="1"/>
</dbReference>
<dbReference type="InterPro" id="IPR020946">
    <property type="entry name" value="Flavin_mOase-like"/>
</dbReference>
<keyword evidence="2" id="KW-0274">FAD</keyword>
<dbReference type="EMBL" id="JAACJN010000004">
    <property type="protein sequence ID" value="KAF5392789.1"/>
    <property type="molecule type" value="Genomic_DNA"/>
</dbReference>
<dbReference type="InterPro" id="IPR036188">
    <property type="entry name" value="FAD/NAD-bd_sf"/>
</dbReference>
<dbReference type="PANTHER" id="PTHR43539:SF68">
    <property type="entry name" value="FLAVIN-BINDING MONOOXYGENASE-LIKE PROTEIN (AFU_ORTHOLOGUE AFUA_4G09220)"/>
    <property type="match status" value="1"/>
</dbReference>
<dbReference type="Gene3D" id="3.50.50.60">
    <property type="entry name" value="FAD/NAD(P)-binding domain"/>
    <property type="match status" value="1"/>
</dbReference>